<protein>
    <submittedName>
        <fullName evidence="2">Uncharacterized protein</fullName>
    </submittedName>
</protein>
<organism evidence="2 3">
    <name type="scientific">Tilletiopsis washingtonensis</name>
    <dbReference type="NCBI Taxonomy" id="58919"/>
    <lineage>
        <taxon>Eukaryota</taxon>
        <taxon>Fungi</taxon>
        <taxon>Dikarya</taxon>
        <taxon>Basidiomycota</taxon>
        <taxon>Ustilaginomycotina</taxon>
        <taxon>Exobasidiomycetes</taxon>
        <taxon>Entylomatales</taxon>
        <taxon>Entylomatales incertae sedis</taxon>
        <taxon>Tilletiopsis</taxon>
    </lineage>
</organism>
<feature type="compositionally biased region" description="Low complexity" evidence="1">
    <location>
        <begin position="92"/>
        <end position="102"/>
    </location>
</feature>
<keyword evidence="3" id="KW-1185">Reference proteome</keyword>
<proteinExistence type="predicted"/>
<evidence type="ECO:0000256" key="1">
    <source>
        <dbReference type="SAM" id="MobiDB-lite"/>
    </source>
</evidence>
<name>A0A316ZEK3_9BASI</name>
<sequence>MDERYLHRIGHPRLALLRQLEPEKKKSRGLAAPGPESSCYCRARRTARRLGQVRTTLDKIVHGLGLFAHGRRKGLAAQLVSFGGSATASTTPAIRCSPPASRRAPRHSELPGLSSNGQNMPSLFCTRSRGTSLAQGAFFDENRPRRKLASHRPSLTRLASVQSRTALCISHALPPPSVFSQQRVTGAADGASASAATLPMMLRCHGCTAQPSGLPRGPPRHD</sequence>
<dbReference type="EMBL" id="KZ819286">
    <property type="protein sequence ID" value="PWN99951.1"/>
    <property type="molecule type" value="Genomic_DNA"/>
</dbReference>
<evidence type="ECO:0000313" key="3">
    <source>
        <dbReference type="Proteomes" id="UP000245946"/>
    </source>
</evidence>
<evidence type="ECO:0000313" key="2">
    <source>
        <dbReference type="EMBL" id="PWN99951.1"/>
    </source>
</evidence>
<reference evidence="2 3" key="1">
    <citation type="journal article" date="2018" name="Mol. Biol. Evol.">
        <title>Broad Genomic Sampling Reveals a Smut Pathogenic Ancestry of the Fungal Clade Ustilaginomycotina.</title>
        <authorList>
            <person name="Kijpornyongpan T."/>
            <person name="Mondo S.J."/>
            <person name="Barry K."/>
            <person name="Sandor L."/>
            <person name="Lee J."/>
            <person name="Lipzen A."/>
            <person name="Pangilinan J."/>
            <person name="LaButti K."/>
            <person name="Hainaut M."/>
            <person name="Henrissat B."/>
            <person name="Grigoriev I.V."/>
            <person name="Spatafora J.W."/>
            <person name="Aime M.C."/>
        </authorList>
    </citation>
    <scope>NUCLEOTIDE SEQUENCE [LARGE SCALE GENOMIC DNA]</scope>
    <source>
        <strain evidence="2 3">MCA 4186</strain>
    </source>
</reference>
<dbReference type="AlphaFoldDB" id="A0A316ZEK3"/>
<dbReference type="Proteomes" id="UP000245946">
    <property type="component" value="Unassembled WGS sequence"/>
</dbReference>
<accession>A0A316ZEK3</accession>
<gene>
    <name evidence="2" type="ORF">FA09DRAFT_199643</name>
</gene>
<dbReference type="RefSeq" id="XP_025600230.1">
    <property type="nucleotide sequence ID" value="XM_025739434.1"/>
</dbReference>
<dbReference type="GeneID" id="37266980"/>
<feature type="region of interest" description="Disordered" evidence="1">
    <location>
        <begin position="90"/>
        <end position="125"/>
    </location>
</feature>